<dbReference type="EMBL" id="CP064955">
    <property type="protein sequence ID" value="QPK83435.1"/>
    <property type="molecule type" value="Genomic_DNA"/>
</dbReference>
<dbReference type="AlphaFoldDB" id="A0A7T0KML7"/>
<evidence type="ECO:0000313" key="2">
    <source>
        <dbReference type="Proteomes" id="UP000594586"/>
    </source>
</evidence>
<proteinExistence type="predicted"/>
<reference evidence="1 2" key="1">
    <citation type="submission" date="2020-11" db="EMBL/GenBank/DDBJ databases">
        <title>Corynebacterium sp. MC1420.</title>
        <authorList>
            <person name="Zhou J."/>
        </authorList>
    </citation>
    <scope>NUCLEOTIDE SEQUENCE [LARGE SCALE GENOMIC DNA]</scope>
    <source>
        <strain evidence="1 2">MC1420</strain>
    </source>
</reference>
<keyword evidence="2" id="KW-1185">Reference proteome</keyword>
<dbReference type="KEGG" id="cqn:G7Y29_01025"/>
<evidence type="ECO:0000313" key="1">
    <source>
        <dbReference type="EMBL" id="QPK83435.1"/>
    </source>
</evidence>
<accession>A0A7T0KML7</accession>
<name>A0A7T0KML7_9CORY</name>
<organism evidence="1 2">
    <name type="scientific">Corynebacterium qintianiae</name>
    <dbReference type="NCBI Taxonomy" id="2709392"/>
    <lineage>
        <taxon>Bacteria</taxon>
        <taxon>Bacillati</taxon>
        <taxon>Actinomycetota</taxon>
        <taxon>Actinomycetes</taxon>
        <taxon>Mycobacteriales</taxon>
        <taxon>Corynebacteriaceae</taxon>
        <taxon>Corynebacterium</taxon>
    </lineage>
</organism>
<dbReference type="Proteomes" id="UP000594586">
    <property type="component" value="Chromosome"/>
</dbReference>
<dbReference type="RefSeq" id="WP_165003306.1">
    <property type="nucleotide sequence ID" value="NZ_CP064955.1"/>
</dbReference>
<evidence type="ECO:0008006" key="3">
    <source>
        <dbReference type="Google" id="ProtNLM"/>
    </source>
</evidence>
<gene>
    <name evidence="1" type="ORF">G7Y29_01025</name>
</gene>
<sequence>MGIFGRKREQQPSEPIVGPVTVERALQVCIDGGLRVNALTTGDHLVDYKGLQIVVAQTPNHLAFGTFFLAGQGDEYATAHAFTSDWVSVYNSGGNGPVAFMTEHPFEGTFRVVLHCEYRILNALELSDAQFRDEIFYGLDGVARGIYQFVEFKESKDD</sequence>
<protein>
    <recommendedName>
        <fullName evidence="3">YbjN domain-containing protein</fullName>
    </recommendedName>
</protein>